<dbReference type="Proteomes" id="UP000316612">
    <property type="component" value="Unassembled WGS sequence"/>
</dbReference>
<evidence type="ECO:0000313" key="1">
    <source>
        <dbReference type="EMBL" id="GED07950.1"/>
    </source>
</evidence>
<keyword evidence="2" id="KW-1185">Reference proteome</keyword>
<dbReference type="AlphaFoldDB" id="A0A4Y4DX08"/>
<accession>A0A4Y4DX08</accession>
<comment type="caution">
    <text evidence="1">The sequence shown here is derived from an EMBL/GenBank/DDBJ whole genome shotgun (WGS) entry which is preliminary data.</text>
</comment>
<name>A0A4Y4DX08_GLUUR</name>
<dbReference type="EMBL" id="BJNY01000035">
    <property type="protein sequence ID" value="GED07950.1"/>
    <property type="molecule type" value="Genomic_DNA"/>
</dbReference>
<gene>
    <name evidence="1" type="ORF">AUR04nite_34820</name>
</gene>
<evidence type="ECO:0000313" key="2">
    <source>
        <dbReference type="Proteomes" id="UP000316612"/>
    </source>
</evidence>
<sequence length="77" mass="7954">MTQAQPGEIGIAMITALLHGDREGFNFVVSELEGGNAQAVAILARLSETMIAMIADLLGVEPDEALMKIAASIALGS</sequence>
<reference evidence="1 2" key="1">
    <citation type="submission" date="2019-06" db="EMBL/GenBank/DDBJ databases">
        <title>Whole genome shotgun sequence of Glutamicibacter uratoxydans NBRC 15515.</title>
        <authorList>
            <person name="Hosoyama A."/>
            <person name="Uohara A."/>
            <person name="Ohji S."/>
            <person name="Ichikawa N."/>
        </authorList>
    </citation>
    <scope>NUCLEOTIDE SEQUENCE [LARGE SCALE GENOMIC DNA]</scope>
    <source>
        <strain evidence="1 2">NBRC 15515</strain>
    </source>
</reference>
<protein>
    <submittedName>
        <fullName evidence="1">Uncharacterized protein</fullName>
    </submittedName>
</protein>
<dbReference type="OrthoDB" id="4966183at2"/>
<organism evidence="1 2">
    <name type="scientific">Glutamicibacter uratoxydans</name>
    <name type="common">Arthrobacter uratoxydans</name>
    <dbReference type="NCBI Taxonomy" id="43667"/>
    <lineage>
        <taxon>Bacteria</taxon>
        <taxon>Bacillati</taxon>
        <taxon>Actinomycetota</taxon>
        <taxon>Actinomycetes</taxon>
        <taxon>Micrococcales</taxon>
        <taxon>Micrococcaceae</taxon>
        <taxon>Glutamicibacter</taxon>
    </lineage>
</organism>
<dbReference type="RefSeq" id="WP_141367543.1">
    <property type="nucleotide sequence ID" value="NZ_BAAAJL010000009.1"/>
</dbReference>
<proteinExistence type="predicted"/>